<dbReference type="InterPro" id="IPR013579">
    <property type="entry name" value="FAST_2"/>
</dbReference>
<dbReference type="GO" id="GO:0005759">
    <property type="term" value="C:mitochondrial matrix"/>
    <property type="evidence" value="ECO:0007669"/>
    <property type="project" value="TreeGrafter"/>
</dbReference>
<dbReference type="InterPro" id="IPR010622">
    <property type="entry name" value="FAST_Leu-rich"/>
</dbReference>
<name>A0AAN9Z1A9_9ORTH</name>
<organism evidence="5 6">
    <name type="scientific">Gryllus longicercus</name>
    <dbReference type="NCBI Taxonomy" id="2509291"/>
    <lineage>
        <taxon>Eukaryota</taxon>
        <taxon>Metazoa</taxon>
        <taxon>Ecdysozoa</taxon>
        <taxon>Arthropoda</taxon>
        <taxon>Hexapoda</taxon>
        <taxon>Insecta</taxon>
        <taxon>Pterygota</taxon>
        <taxon>Neoptera</taxon>
        <taxon>Polyneoptera</taxon>
        <taxon>Orthoptera</taxon>
        <taxon>Ensifera</taxon>
        <taxon>Gryllidea</taxon>
        <taxon>Grylloidea</taxon>
        <taxon>Gryllidae</taxon>
        <taxon>Gryllinae</taxon>
        <taxon>Gryllus</taxon>
    </lineage>
</organism>
<dbReference type="PANTHER" id="PTHR21228">
    <property type="entry name" value="FAST LEU-RICH DOMAIN-CONTAINING"/>
    <property type="match status" value="1"/>
</dbReference>
<keyword evidence="2" id="KW-0496">Mitochondrion</keyword>
<dbReference type="SUPFAM" id="SSF48371">
    <property type="entry name" value="ARM repeat"/>
    <property type="match status" value="1"/>
</dbReference>
<feature type="compositionally biased region" description="Basic and acidic residues" evidence="3">
    <location>
        <begin position="41"/>
        <end position="52"/>
    </location>
</feature>
<proteinExistence type="predicted"/>
<comment type="caution">
    <text evidence="5">The sequence shown here is derived from an EMBL/GenBank/DDBJ whole genome shotgun (WGS) entry which is preliminary data.</text>
</comment>
<feature type="domain" description="RAP" evidence="4">
    <location>
        <begin position="488"/>
        <end position="546"/>
    </location>
</feature>
<dbReference type="GO" id="GO:0035770">
    <property type="term" value="C:ribonucleoprotein granule"/>
    <property type="evidence" value="ECO:0007669"/>
    <property type="project" value="TreeGrafter"/>
</dbReference>
<gene>
    <name evidence="5" type="ORF">R5R35_011283</name>
</gene>
<evidence type="ECO:0000256" key="1">
    <source>
        <dbReference type="ARBA" id="ARBA00004173"/>
    </source>
</evidence>
<comment type="subcellular location">
    <subcellularLocation>
        <location evidence="1">Mitochondrion</location>
    </subcellularLocation>
</comment>
<dbReference type="PROSITE" id="PS51286">
    <property type="entry name" value="RAP"/>
    <property type="match status" value="1"/>
</dbReference>
<evidence type="ECO:0000259" key="4">
    <source>
        <dbReference type="PROSITE" id="PS51286"/>
    </source>
</evidence>
<dbReference type="InterPro" id="IPR016024">
    <property type="entry name" value="ARM-type_fold"/>
</dbReference>
<dbReference type="Proteomes" id="UP001378592">
    <property type="component" value="Unassembled WGS sequence"/>
</dbReference>
<dbReference type="InterPro" id="IPR013584">
    <property type="entry name" value="RAP"/>
</dbReference>
<dbReference type="Pfam" id="PF08368">
    <property type="entry name" value="FAST_2"/>
    <property type="match status" value="1"/>
</dbReference>
<reference evidence="5 6" key="1">
    <citation type="submission" date="2024-03" db="EMBL/GenBank/DDBJ databases">
        <title>The genome assembly and annotation of the cricket Gryllus longicercus Weissman &amp; Gray.</title>
        <authorList>
            <person name="Szrajer S."/>
            <person name="Gray D."/>
            <person name="Ylla G."/>
        </authorList>
    </citation>
    <scope>NUCLEOTIDE SEQUENCE [LARGE SCALE GENOMIC DNA]</scope>
    <source>
        <strain evidence="5">DAG 2021-001</strain>
        <tissue evidence="5">Whole body minus gut</tissue>
    </source>
</reference>
<sequence length="554" mass="61289">MIRRMAGCSTWRMWASSSTCMRLASSTSPISPQQFNVTTLKSEEKNAEESDSTHSSLKSGTSKHNTINGKKQKISLVTAAFNSLHKQKATNVEESLQSAKTVEDVLSASETQTFSQYQALQALSVLAEWTTQKKIKMHEFESDPRFVNLCKLIGPKPPKNVNNNTDLGDLGVVLSVTGEDQAAKMISGISFSQKIRVLSSLALKKRRSLHLLRALAANISNSSENFDIKQAADVLYAMAVLNFPDKLLLNKAVNDICKCLPDNTRPAVVGSILTSVGILKYKNKALLDELSNWVKDNISRCREQDIVSLLLTLASVNYQPQIAANLYEIILPALGSSSVPPLVWLDVVWALSVLNVVDNKNLQSVLVPEFLEKLSHTGYITNIPAPARLKLLNINAVAEFVVKDYKGPLLADSSSLQFPLQRSREKQILVDSVVDSLTNLLPKPTYLRTNINSGHGFLIDGECVVDDKCNPLPVENPSPESTAKRKRIAVLVCDYHDMCKECEEVSGPVALQIRILEHLGYSVMTVTHLEFKPRDKLVSRVKYLEKKLKKLAAH</sequence>
<evidence type="ECO:0000256" key="3">
    <source>
        <dbReference type="SAM" id="MobiDB-lite"/>
    </source>
</evidence>
<dbReference type="GO" id="GO:0003723">
    <property type="term" value="F:RNA binding"/>
    <property type="evidence" value="ECO:0007669"/>
    <property type="project" value="TreeGrafter"/>
</dbReference>
<dbReference type="Pfam" id="PF06743">
    <property type="entry name" value="FAST_1"/>
    <property type="match status" value="1"/>
</dbReference>
<evidence type="ECO:0000256" key="2">
    <source>
        <dbReference type="ARBA" id="ARBA00023128"/>
    </source>
</evidence>
<protein>
    <recommendedName>
        <fullName evidence="4">RAP domain-containing protein</fullName>
    </recommendedName>
</protein>
<dbReference type="GO" id="GO:0000963">
    <property type="term" value="P:mitochondrial RNA processing"/>
    <property type="evidence" value="ECO:0007669"/>
    <property type="project" value="TreeGrafter"/>
</dbReference>
<dbReference type="GO" id="GO:0044528">
    <property type="term" value="P:regulation of mitochondrial mRNA stability"/>
    <property type="evidence" value="ECO:0007669"/>
    <property type="project" value="InterPro"/>
</dbReference>
<evidence type="ECO:0000313" key="6">
    <source>
        <dbReference type="Proteomes" id="UP001378592"/>
    </source>
</evidence>
<dbReference type="AlphaFoldDB" id="A0AAN9Z1A9"/>
<keyword evidence="6" id="KW-1185">Reference proteome</keyword>
<accession>A0AAN9Z1A9</accession>
<dbReference type="EMBL" id="JAZDUA010000337">
    <property type="protein sequence ID" value="KAK7794350.1"/>
    <property type="molecule type" value="Genomic_DNA"/>
</dbReference>
<dbReference type="PANTHER" id="PTHR21228:SF69">
    <property type="entry name" value="GH07286P"/>
    <property type="match status" value="1"/>
</dbReference>
<dbReference type="SMART" id="SM00952">
    <property type="entry name" value="RAP"/>
    <property type="match status" value="1"/>
</dbReference>
<evidence type="ECO:0000313" key="5">
    <source>
        <dbReference type="EMBL" id="KAK7794350.1"/>
    </source>
</evidence>
<feature type="compositionally biased region" description="Polar residues" evidence="3">
    <location>
        <begin position="53"/>
        <end position="69"/>
    </location>
</feature>
<dbReference type="InterPro" id="IPR050870">
    <property type="entry name" value="FAST_kinase"/>
</dbReference>
<feature type="region of interest" description="Disordered" evidence="3">
    <location>
        <begin position="39"/>
        <end position="69"/>
    </location>
</feature>